<reference evidence="7 8" key="1">
    <citation type="submission" date="2019-07" db="EMBL/GenBank/DDBJ databases">
        <title>Reinekea sp. strain SSH23 genome sequencing and assembly.</title>
        <authorList>
            <person name="Kim I."/>
        </authorList>
    </citation>
    <scope>NUCLEOTIDE SEQUENCE [LARGE SCALE GENOMIC DNA]</scope>
    <source>
        <strain evidence="7 8">SSH23</strain>
    </source>
</reference>
<keyword evidence="5 6" id="KW-0472">Membrane</keyword>
<evidence type="ECO:0000313" key="8">
    <source>
        <dbReference type="Proteomes" id="UP000321764"/>
    </source>
</evidence>
<feature type="transmembrane region" description="Helical" evidence="6">
    <location>
        <begin position="146"/>
        <end position="166"/>
    </location>
</feature>
<dbReference type="GO" id="GO:0022857">
    <property type="term" value="F:transmembrane transporter activity"/>
    <property type="evidence" value="ECO:0007669"/>
    <property type="project" value="InterPro"/>
</dbReference>
<dbReference type="Proteomes" id="UP000321764">
    <property type="component" value="Unassembled WGS sequence"/>
</dbReference>
<dbReference type="InterPro" id="IPR011701">
    <property type="entry name" value="MFS"/>
</dbReference>
<organism evidence="7 8">
    <name type="scientific">Reinekea thalattae</name>
    <dbReference type="NCBI Taxonomy" id="2593301"/>
    <lineage>
        <taxon>Bacteria</taxon>
        <taxon>Pseudomonadati</taxon>
        <taxon>Pseudomonadota</taxon>
        <taxon>Gammaproteobacteria</taxon>
        <taxon>Oceanospirillales</taxon>
        <taxon>Saccharospirillaceae</taxon>
        <taxon>Reinekea</taxon>
    </lineage>
</organism>
<dbReference type="AlphaFoldDB" id="A0A5C8Z7B2"/>
<dbReference type="InterPro" id="IPR036259">
    <property type="entry name" value="MFS_trans_sf"/>
</dbReference>
<dbReference type="Pfam" id="PF07690">
    <property type="entry name" value="MFS_1"/>
    <property type="match status" value="1"/>
</dbReference>
<dbReference type="OrthoDB" id="5847346at2"/>
<evidence type="ECO:0000256" key="4">
    <source>
        <dbReference type="ARBA" id="ARBA00022989"/>
    </source>
</evidence>
<feature type="transmembrane region" description="Helical" evidence="6">
    <location>
        <begin position="76"/>
        <end position="98"/>
    </location>
</feature>
<protein>
    <submittedName>
        <fullName evidence="7">MFS transporter</fullName>
    </submittedName>
</protein>
<evidence type="ECO:0000313" key="7">
    <source>
        <dbReference type="EMBL" id="TXR53183.1"/>
    </source>
</evidence>
<feature type="transmembrane region" description="Helical" evidence="6">
    <location>
        <begin position="347"/>
        <end position="368"/>
    </location>
</feature>
<gene>
    <name evidence="7" type="ORF">FME95_01000</name>
</gene>
<comment type="caution">
    <text evidence="7">The sequence shown here is derived from an EMBL/GenBank/DDBJ whole genome shotgun (WGS) entry which is preliminary data.</text>
</comment>
<evidence type="ECO:0000256" key="3">
    <source>
        <dbReference type="ARBA" id="ARBA00022692"/>
    </source>
</evidence>
<dbReference type="PANTHER" id="PTHR23513">
    <property type="entry name" value="INTEGRAL MEMBRANE EFFLUX PROTEIN-RELATED"/>
    <property type="match status" value="1"/>
</dbReference>
<dbReference type="SUPFAM" id="SSF103473">
    <property type="entry name" value="MFS general substrate transporter"/>
    <property type="match status" value="1"/>
</dbReference>
<feature type="transmembrane region" description="Helical" evidence="6">
    <location>
        <begin position="15"/>
        <end position="38"/>
    </location>
</feature>
<feature type="transmembrane region" description="Helical" evidence="6">
    <location>
        <begin position="104"/>
        <end position="126"/>
    </location>
</feature>
<feature type="transmembrane region" description="Helical" evidence="6">
    <location>
        <begin position="44"/>
        <end position="69"/>
    </location>
</feature>
<evidence type="ECO:0000256" key="5">
    <source>
        <dbReference type="ARBA" id="ARBA00023136"/>
    </source>
</evidence>
<keyword evidence="3 6" id="KW-0812">Transmembrane</keyword>
<feature type="transmembrane region" description="Helical" evidence="6">
    <location>
        <begin position="286"/>
        <end position="302"/>
    </location>
</feature>
<evidence type="ECO:0000256" key="1">
    <source>
        <dbReference type="ARBA" id="ARBA00004651"/>
    </source>
</evidence>
<evidence type="ECO:0000256" key="6">
    <source>
        <dbReference type="SAM" id="Phobius"/>
    </source>
</evidence>
<feature type="transmembrane region" description="Helical" evidence="6">
    <location>
        <begin position="221"/>
        <end position="246"/>
    </location>
</feature>
<evidence type="ECO:0000256" key="2">
    <source>
        <dbReference type="ARBA" id="ARBA00022475"/>
    </source>
</evidence>
<accession>A0A5C8Z7B2</accession>
<feature type="transmembrane region" description="Helical" evidence="6">
    <location>
        <begin position="374"/>
        <end position="394"/>
    </location>
</feature>
<dbReference type="GO" id="GO:0005886">
    <property type="term" value="C:plasma membrane"/>
    <property type="evidence" value="ECO:0007669"/>
    <property type="project" value="UniProtKB-SubCell"/>
</dbReference>
<proteinExistence type="predicted"/>
<dbReference type="PANTHER" id="PTHR23513:SF11">
    <property type="entry name" value="STAPHYLOFERRIN A TRANSPORTER"/>
    <property type="match status" value="1"/>
</dbReference>
<feature type="transmembrane region" description="Helical" evidence="6">
    <location>
        <begin position="172"/>
        <end position="191"/>
    </location>
</feature>
<dbReference type="EMBL" id="VKAD01000001">
    <property type="protein sequence ID" value="TXR53183.1"/>
    <property type="molecule type" value="Genomic_DNA"/>
</dbReference>
<name>A0A5C8Z7B2_9GAMM</name>
<keyword evidence="2" id="KW-1003">Cell membrane</keyword>
<sequence length="408" mass="44943">MQAIKSHMTKKTRHYLCALFFDGLSTGLFLMALPWLMLSGEGNGLFVASVAIVCTAASFLVTPFFATLIDRHSRKLILLSMQGLQALTAVITLLVSIYVENQLIWLAAAQLIFWVSSDVAWTASNAFVQENFQPEEYAQLAGRQEVVLQGTTLAAGALGILLLQRWSLTEFALFASIASSLGWLFFLLTPYNRQPRSLQSKASFKAELVQSASLVKAQPRFFALLMLSTLSYPLLTYLAKLVPIWFAEQGVSGSWFSAYYLSFGLGSLLVGFVIQKLLARFQQTQIMLAALFAISLLLLTVANILTPIFVVGFAALFGVFNAANRIARINWMHHQIEVSKRGRSEGVLTLFSIATQNLSYVVIALLSAQKITHYGFYIAAVVMLFAALAFYGLVKGRTALNDSLTVKT</sequence>
<feature type="transmembrane region" description="Helical" evidence="6">
    <location>
        <begin position="258"/>
        <end position="279"/>
    </location>
</feature>
<comment type="subcellular location">
    <subcellularLocation>
        <location evidence="1">Cell membrane</location>
        <topology evidence="1">Multi-pass membrane protein</topology>
    </subcellularLocation>
</comment>
<keyword evidence="8" id="KW-1185">Reference proteome</keyword>
<dbReference type="Gene3D" id="1.20.1250.20">
    <property type="entry name" value="MFS general substrate transporter like domains"/>
    <property type="match status" value="1"/>
</dbReference>
<keyword evidence="4 6" id="KW-1133">Transmembrane helix</keyword>